<comment type="caution">
    <text evidence="1">The sequence shown here is derived from an EMBL/GenBank/DDBJ whole genome shotgun (WGS) entry which is preliminary data.</text>
</comment>
<evidence type="ECO:0000313" key="1">
    <source>
        <dbReference type="EMBL" id="MCS0500430.1"/>
    </source>
</evidence>
<gene>
    <name evidence="1" type="ORF">NUH29_12815</name>
</gene>
<evidence type="ECO:0000313" key="2">
    <source>
        <dbReference type="Proteomes" id="UP001205337"/>
    </source>
</evidence>
<dbReference type="EMBL" id="JANTHX010000008">
    <property type="protein sequence ID" value="MCS0500430.1"/>
    <property type="molecule type" value="Genomic_DNA"/>
</dbReference>
<organism evidence="1 2">
    <name type="scientific">Protaetiibacter mangrovi</name>
    <dbReference type="NCBI Taxonomy" id="2970926"/>
    <lineage>
        <taxon>Bacteria</taxon>
        <taxon>Bacillati</taxon>
        <taxon>Actinomycetota</taxon>
        <taxon>Actinomycetes</taxon>
        <taxon>Micrococcales</taxon>
        <taxon>Microbacteriaceae</taxon>
        <taxon>Protaetiibacter</taxon>
    </lineage>
</organism>
<protein>
    <recommendedName>
        <fullName evidence="3">DUF4259 domain-containing protein</fullName>
    </recommendedName>
</protein>
<name>A0ABT1ZI78_9MICO</name>
<reference evidence="1 2" key="1">
    <citation type="submission" date="2022-08" db="EMBL/GenBank/DDBJ databases">
        <authorList>
            <person name="Li F."/>
        </authorList>
    </citation>
    <scope>NUCLEOTIDE SEQUENCE [LARGE SCALE GENOMIC DNA]</scope>
    <source>
        <strain evidence="1 2">10F1B-8-1</strain>
    </source>
</reference>
<sequence length="146" mass="15733">MWTPDDFPGADHVPWQLLIRARFVREIDAVVASQVVRALGAVIPAKAAVELSHAATRAVAAAPEERIGAEGSVRAMSAYADFDDWCGTRWPHWPFPVPPRRIDELVDPIAVAVLGRARDFVAAAGSPELQKGLGSALEELSDTLGR</sequence>
<accession>A0ABT1ZI78</accession>
<proteinExistence type="predicted"/>
<dbReference type="RefSeq" id="WP_258799596.1">
    <property type="nucleotide sequence ID" value="NZ_JANTHX010000008.1"/>
</dbReference>
<dbReference type="Proteomes" id="UP001205337">
    <property type="component" value="Unassembled WGS sequence"/>
</dbReference>
<evidence type="ECO:0008006" key="3">
    <source>
        <dbReference type="Google" id="ProtNLM"/>
    </source>
</evidence>
<keyword evidence="2" id="KW-1185">Reference proteome</keyword>